<evidence type="ECO:0000313" key="1">
    <source>
        <dbReference type="EMBL" id="MDQ0440522.1"/>
    </source>
</evidence>
<sequence length="103" mass="11164">MADPRKAALPARLADIRKITAEARAKAAADTFGIGVVIVAIAQAASHGLNQVMLVPGRPLDLQAEEATKQTVKALLADGFTVEWERRPWPRPDEAPVAMIVRW</sequence>
<organism evidence="1 2">
    <name type="scientific">Kaistia dalseonensis</name>
    <dbReference type="NCBI Taxonomy" id="410840"/>
    <lineage>
        <taxon>Bacteria</taxon>
        <taxon>Pseudomonadati</taxon>
        <taxon>Pseudomonadota</taxon>
        <taxon>Alphaproteobacteria</taxon>
        <taxon>Hyphomicrobiales</taxon>
        <taxon>Kaistiaceae</taxon>
        <taxon>Kaistia</taxon>
    </lineage>
</organism>
<dbReference type="EMBL" id="JAUSVO010000010">
    <property type="protein sequence ID" value="MDQ0440522.1"/>
    <property type="molecule type" value="Genomic_DNA"/>
</dbReference>
<dbReference type="Proteomes" id="UP001241603">
    <property type="component" value="Unassembled WGS sequence"/>
</dbReference>
<gene>
    <name evidence="1" type="ORF">QO014_004939</name>
</gene>
<keyword evidence="2" id="KW-1185">Reference proteome</keyword>
<reference evidence="1 2" key="1">
    <citation type="submission" date="2023-07" db="EMBL/GenBank/DDBJ databases">
        <title>Genomic Encyclopedia of Type Strains, Phase IV (KMG-IV): sequencing the most valuable type-strain genomes for metagenomic binning, comparative biology and taxonomic classification.</title>
        <authorList>
            <person name="Goeker M."/>
        </authorList>
    </citation>
    <scope>NUCLEOTIDE SEQUENCE [LARGE SCALE GENOMIC DNA]</scope>
    <source>
        <strain evidence="1 2">B6-8</strain>
    </source>
</reference>
<dbReference type="RefSeq" id="WP_266351409.1">
    <property type="nucleotide sequence ID" value="NZ_JAPKNG010000010.1"/>
</dbReference>
<name>A0ABU0HDY2_9HYPH</name>
<proteinExistence type="predicted"/>
<accession>A0ABU0HDY2</accession>
<comment type="caution">
    <text evidence="1">The sequence shown here is derived from an EMBL/GenBank/DDBJ whole genome shotgun (WGS) entry which is preliminary data.</text>
</comment>
<protein>
    <submittedName>
        <fullName evidence="1">Uncharacterized protein</fullName>
    </submittedName>
</protein>
<evidence type="ECO:0000313" key="2">
    <source>
        <dbReference type="Proteomes" id="UP001241603"/>
    </source>
</evidence>